<feature type="region of interest" description="Disordered" evidence="1">
    <location>
        <begin position="67"/>
        <end position="98"/>
    </location>
</feature>
<keyword evidence="2" id="KW-0472">Membrane</keyword>
<dbReference type="SMART" id="SM00409">
    <property type="entry name" value="IG"/>
    <property type="match status" value="2"/>
</dbReference>
<dbReference type="EMBL" id="QCYY01000027">
    <property type="protein sequence ID" value="ROT86053.1"/>
    <property type="molecule type" value="Genomic_DNA"/>
</dbReference>
<dbReference type="CDD" id="cd00096">
    <property type="entry name" value="Ig"/>
    <property type="match status" value="1"/>
</dbReference>
<evidence type="ECO:0000256" key="1">
    <source>
        <dbReference type="SAM" id="MobiDB-lite"/>
    </source>
</evidence>
<dbReference type="Pfam" id="PF13927">
    <property type="entry name" value="Ig_3"/>
    <property type="match status" value="1"/>
</dbReference>
<comment type="caution">
    <text evidence="4">The sequence shown here is derived from an EMBL/GenBank/DDBJ whole genome shotgun (WGS) entry which is preliminary data.</text>
</comment>
<feature type="transmembrane region" description="Helical" evidence="2">
    <location>
        <begin position="328"/>
        <end position="346"/>
    </location>
</feature>
<dbReference type="InterPro" id="IPR013783">
    <property type="entry name" value="Ig-like_fold"/>
</dbReference>
<gene>
    <name evidence="4" type="ORF">C7M84_013596</name>
</gene>
<keyword evidence="2" id="KW-1133">Transmembrane helix</keyword>
<feature type="domain" description="Ig-like" evidence="3">
    <location>
        <begin position="212"/>
        <end position="305"/>
    </location>
</feature>
<evidence type="ECO:0000256" key="2">
    <source>
        <dbReference type="SAM" id="Phobius"/>
    </source>
</evidence>
<dbReference type="SMART" id="SM00408">
    <property type="entry name" value="IGc2"/>
    <property type="match status" value="2"/>
</dbReference>
<dbReference type="InterPro" id="IPR013106">
    <property type="entry name" value="Ig_V-set"/>
</dbReference>
<keyword evidence="2" id="KW-0812">Transmembrane</keyword>
<name>A0A423UBL4_PENVA</name>
<feature type="transmembrane region" description="Helical" evidence="2">
    <location>
        <begin position="33"/>
        <end position="56"/>
    </location>
</feature>
<dbReference type="OrthoDB" id="10031887at2759"/>
<dbReference type="Proteomes" id="UP000283509">
    <property type="component" value="Unassembled WGS sequence"/>
</dbReference>
<dbReference type="AlphaFoldDB" id="A0A423UBL4"/>
<dbReference type="InterPro" id="IPR036179">
    <property type="entry name" value="Ig-like_dom_sf"/>
</dbReference>
<sequence>MRRNSLGRVVSSTRALHNTGGLVFWSDGCDVSVVYGTMMAFKLALFLVLVVTASVASPAEAATAVVVSSSGTGGGGGGGGGGDSATGSATDTSTEDPVSEIRHLLPKANLANNTVTNIPVQLGATAFLPCKYRHLADHQVSWFRRRDWHILTTGIFTYTNDERFTVLHPPESDDWTLQIKYTTRRDNGTYECQLSTGTGVISQFVNLHVVVPQAFILGNTDYHVQLGSAIKLVCVIKQSPTPPQYVFWYHDDHMINYDTQRGGINVSTDTGPKKTQSHLTVSDARYEDTGNYTCSASNTRSASVNVFVSYGDKMAAIQRRKAGGGAPGLSLAPGLWSLVAAAFWALR</sequence>
<dbReference type="PROSITE" id="PS50835">
    <property type="entry name" value="IG_LIKE"/>
    <property type="match status" value="2"/>
</dbReference>
<reference evidence="4 5" key="1">
    <citation type="submission" date="2018-04" db="EMBL/GenBank/DDBJ databases">
        <authorList>
            <person name="Zhang X."/>
            <person name="Yuan J."/>
            <person name="Li F."/>
            <person name="Xiang J."/>
        </authorList>
    </citation>
    <scope>NUCLEOTIDE SEQUENCE [LARGE SCALE GENOMIC DNA]</scope>
    <source>
        <tissue evidence="4">Muscle</tissue>
    </source>
</reference>
<dbReference type="Gene3D" id="2.60.40.10">
    <property type="entry name" value="Immunoglobulins"/>
    <property type="match status" value="2"/>
</dbReference>
<organism evidence="4 5">
    <name type="scientific">Penaeus vannamei</name>
    <name type="common">Whiteleg shrimp</name>
    <name type="synonym">Litopenaeus vannamei</name>
    <dbReference type="NCBI Taxonomy" id="6689"/>
    <lineage>
        <taxon>Eukaryota</taxon>
        <taxon>Metazoa</taxon>
        <taxon>Ecdysozoa</taxon>
        <taxon>Arthropoda</taxon>
        <taxon>Crustacea</taxon>
        <taxon>Multicrustacea</taxon>
        <taxon>Malacostraca</taxon>
        <taxon>Eumalacostraca</taxon>
        <taxon>Eucarida</taxon>
        <taxon>Decapoda</taxon>
        <taxon>Dendrobranchiata</taxon>
        <taxon>Penaeoidea</taxon>
        <taxon>Penaeidae</taxon>
        <taxon>Penaeus</taxon>
    </lineage>
</organism>
<proteinExistence type="predicted"/>
<dbReference type="PANTHER" id="PTHR23279">
    <property type="entry name" value="DEFECTIVE PROBOSCIS EXTENSION RESPONSE DPR -RELATED"/>
    <property type="match status" value="1"/>
</dbReference>
<dbReference type="InterPro" id="IPR003598">
    <property type="entry name" value="Ig_sub2"/>
</dbReference>
<feature type="domain" description="Ig-like" evidence="3">
    <location>
        <begin position="106"/>
        <end position="202"/>
    </location>
</feature>
<dbReference type="PANTHER" id="PTHR23279:SF45">
    <property type="entry name" value="DEFECTIVE PROBOSCIS EXTENSION RESPONSE 12, ISOFORM C"/>
    <property type="match status" value="1"/>
</dbReference>
<evidence type="ECO:0000313" key="5">
    <source>
        <dbReference type="Proteomes" id="UP000283509"/>
    </source>
</evidence>
<dbReference type="GO" id="GO:0050808">
    <property type="term" value="P:synapse organization"/>
    <property type="evidence" value="ECO:0007669"/>
    <property type="project" value="TreeGrafter"/>
</dbReference>
<feature type="compositionally biased region" description="Gly residues" evidence="1">
    <location>
        <begin position="71"/>
        <end position="84"/>
    </location>
</feature>
<protein>
    <submittedName>
        <fullName evidence="4">Putative hemicentin-2</fullName>
    </submittedName>
</protein>
<dbReference type="Pfam" id="PF07686">
    <property type="entry name" value="V-set"/>
    <property type="match status" value="1"/>
</dbReference>
<dbReference type="InterPro" id="IPR003599">
    <property type="entry name" value="Ig_sub"/>
</dbReference>
<dbReference type="InterPro" id="IPR037448">
    <property type="entry name" value="Zig-8"/>
</dbReference>
<accession>A0A423UBL4</accession>
<dbReference type="SMART" id="SM00406">
    <property type="entry name" value="IGv"/>
    <property type="match status" value="2"/>
</dbReference>
<dbReference type="SUPFAM" id="SSF48726">
    <property type="entry name" value="Immunoglobulin"/>
    <property type="match status" value="2"/>
</dbReference>
<evidence type="ECO:0000259" key="3">
    <source>
        <dbReference type="PROSITE" id="PS50835"/>
    </source>
</evidence>
<dbReference type="GO" id="GO:0032589">
    <property type="term" value="C:neuron projection membrane"/>
    <property type="evidence" value="ECO:0007669"/>
    <property type="project" value="TreeGrafter"/>
</dbReference>
<dbReference type="FunFam" id="2.60.40.10:FF:001061">
    <property type="entry name" value="Uncharacterized protein, isoform C"/>
    <property type="match status" value="1"/>
</dbReference>
<dbReference type="FunFam" id="2.60.40.10:FF:000533">
    <property type="entry name" value="Uncharacterized protein, isoform A"/>
    <property type="match status" value="1"/>
</dbReference>
<evidence type="ECO:0000313" key="4">
    <source>
        <dbReference type="EMBL" id="ROT86053.1"/>
    </source>
</evidence>
<reference evidence="4 5" key="2">
    <citation type="submission" date="2019-01" db="EMBL/GenBank/DDBJ databases">
        <title>The decoding of complex shrimp genome reveals the adaptation for benthos swimmer, frequently molting mechanism and breeding impact on genome.</title>
        <authorList>
            <person name="Sun Y."/>
            <person name="Gao Y."/>
            <person name="Yu Y."/>
        </authorList>
    </citation>
    <scope>NUCLEOTIDE SEQUENCE [LARGE SCALE GENOMIC DNA]</scope>
    <source>
        <tissue evidence="4">Muscle</tissue>
    </source>
</reference>
<dbReference type="InterPro" id="IPR007110">
    <property type="entry name" value="Ig-like_dom"/>
</dbReference>
<keyword evidence="5" id="KW-1185">Reference proteome</keyword>